<dbReference type="InterPro" id="IPR025388">
    <property type="entry name" value="Alginate_export_dom"/>
</dbReference>
<accession>A0A3G9G546</accession>
<feature type="domain" description="Alginate export" evidence="2">
    <location>
        <begin position="48"/>
        <end position="248"/>
    </location>
</feature>
<reference evidence="4" key="2">
    <citation type="journal article" date="2017" name="Plant Physiol. Biochem.">
        <title>Differential oxidative and antioxidative response of duckweed Lemna minor toward plant growth promoting/inhibiting bacteria.</title>
        <authorList>
            <person name="Ishizawa H."/>
            <person name="Kuroda M."/>
            <person name="Morikawa M."/>
            <person name="Ike M."/>
        </authorList>
    </citation>
    <scope>NUCLEOTIDE SEQUENCE [LARGE SCALE GENOMIC DNA]</scope>
    <source>
        <strain evidence="4">M6</strain>
    </source>
</reference>
<dbReference type="RefSeq" id="WP_126420320.1">
    <property type="nucleotide sequence ID" value="NZ_AP018827.1"/>
</dbReference>
<reference evidence="4" key="1">
    <citation type="journal article" date="2017" name="Biotechnol. Biofuels">
        <title>Evaluation of environmental bacterial communities as a factor affecting the growth of duckweed Lemna minor.</title>
        <authorList>
            <person name="Ishizawa H."/>
            <person name="Kuroda M."/>
            <person name="Morikawa M."/>
            <person name="Ike M."/>
        </authorList>
    </citation>
    <scope>NUCLEOTIDE SEQUENCE [LARGE SCALE GENOMIC DNA]</scope>
    <source>
        <strain evidence="4">M6</strain>
    </source>
</reference>
<dbReference type="Proteomes" id="UP000278756">
    <property type="component" value="Chromosome 1"/>
</dbReference>
<feature type="chain" id="PRO_5018013238" description="Alginate export domain-containing protein" evidence="1">
    <location>
        <begin position="22"/>
        <end position="404"/>
    </location>
</feature>
<evidence type="ECO:0000256" key="1">
    <source>
        <dbReference type="SAM" id="SignalP"/>
    </source>
</evidence>
<dbReference type="EMBL" id="AP018827">
    <property type="protein sequence ID" value="BBF80084.1"/>
    <property type="molecule type" value="Genomic_DNA"/>
</dbReference>
<dbReference type="Gene3D" id="2.40.160.10">
    <property type="entry name" value="Porin"/>
    <property type="match status" value="1"/>
</dbReference>
<name>A0A3G9G546_9CAUL</name>
<organism evidence="3 4">
    <name type="scientific">Asticcacaulis excentricus</name>
    <dbReference type="NCBI Taxonomy" id="78587"/>
    <lineage>
        <taxon>Bacteria</taxon>
        <taxon>Pseudomonadati</taxon>
        <taxon>Pseudomonadota</taxon>
        <taxon>Alphaproteobacteria</taxon>
        <taxon>Caulobacterales</taxon>
        <taxon>Caulobacteraceae</taxon>
        <taxon>Asticcacaulis</taxon>
    </lineage>
</organism>
<sequence>MIVRVSLSTLALAGIAGGAHADSFSEALAKSKPILESRLRSESVSQAGLNDADALTWRNRVGFESGQFGKVKILVEFEDVRALKDDYNSGYNGKTSYASVNDPEVTELNRLQLTWTPNAATTVTAGRQRILIDDNRFVGNSGWRQDEMTFDALRVDVKKGKWSATYAYLTKINRTAGEYADWDSDSHILNVGYAATPALKVQGFVYALDFKNSAYNSTLTTGLRFSGEKPLSKTTKLTYAGVIAKQIDHGNNPSDFSLKAVNGEVGVNHGRWKVTAAYEKNEGNGVRGFITPIGSAHNVRGWADAFSTSGNKILPDGLNDLSLTTTYAHPTQIGPFKKPTLTLSYHDFKTDRNSRAVGKEWDALASAALTKNLTVSVKYADFERANTSMPASRRKVWIGLEYKL</sequence>
<evidence type="ECO:0000259" key="2">
    <source>
        <dbReference type="Pfam" id="PF13372"/>
    </source>
</evidence>
<dbReference type="Pfam" id="PF13372">
    <property type="entry name" value="Alginate_exp"/>
    <property type="match status" value="1"/>
</dbReference>
<proteinExistence type="predicted"/>
<evidence type="ECO:0000313" key="3">
    <source>
        <dbReference type="EMBL" id="BBF80084.1"/>
    </source>
</evidence>
<dbReference type="InterPro" id="IPR023614">
    <property type="entry name" value="Porin_dom_sf"/>
</dbReference>
<keyword evidence="1" id="KW-0732">Signal</keyword>
<dbReference type="SUPFAM" id="SSF56935">
    <property type="entry name" value="Porins"/>
    <property type="match status" value="1"/>
</dbReference>
<dbReference type="AlphaFoldDB" id="A0A3G9G546"/>
<dbReference type="OrthoDB" id="9767539at2"/>
<evidence type="ECO:0000313" key="4">
    <source>
        <dbReference type="Proteomes" id="UP000278756"/>
    </source>
</evidence>
<feature type="signal peptide" evidence="1">
    <location>
        <begin position="1"/>
        <end position="21"/>
    </location>
</feature>
<gene>
    <name evidence="3" type="ORF">EM6_0662</name>
</gene>
<protein>
    <recommendedName>
        <fullName evidence="2">Alginate export domain-containing protein</fullName>
    </recommendedName>
</protein>